<evidence type="ECO:0000313" key="2">
    <source>
        <dbReference type="EMBL" id="CAD6997262.1"/>
    </source>
</evidence>
<evidence type="ECO:0000256" key="1">
    <source>
        <dbReference type="SAM" id="MobiDB-lite"/>
    </source>
</evidence>
<protein>
    <submittedName>
        <fullName evidence="2">(Mediterranean fruit fly) hypothetical protein</fullName>
    </submittedName>
</protein>
<dbReference type="Proteomes" id="UP000606786">
    <property type="component" value="Unassembled WGS sequence"/>
</dbReference>
<feature type="non-terminal residue" evidence="2">
    <location>
        <position position="1"/>
    </location>
</feature>
<keyword evidence="3" id="KW-1185">Reference proteome</keyword>
<dbReference type="AlphaFoldDB" id="A0A811UDD4"/>
<reference evidence="2" key="1">
    <citation type="submission" date="2020-11" db="EMBL/GenBank/DDBJ databases">
        <authorList>
            <person name="Whitehead M."/>
        </authorList>
    </citation>
    <scope>NUCLEOTIDE SEQUENCE</scope>
    <source>
        <strain evidence="2">EGII</strain>
    </source>
</reference>
<name>A0A811UDD4_CERCA</name>
<accession>A0A811UDD4</accession>
<organism evidence="2 3">
    <name type="scientific">Ceratitis capitata</name>
    <name type="common">Mediterranean fruit fly</name>
    <name type="synonym">Tephritis capitata</name>
    <dbReference type="NCBI Taxonomy" id="7213"/>
    <lineage>
        <taxon>Eukaryota</taxon>
        <taxon>Metazoa</taxon>
        <taxon>Ecdysozoa</taxon>
        <taxon>Arthropoda</taxon>
        <taxon>Hexapoda</taxon>
        <taxon>Insecta</taxon>
        <taxon>Pterygota</taxon>
        <taxon>Neoptera</taxon>
        <taxon>Endopterygota</taxon>
        <taxon>Diptera</taxon>
        <taxon>Brachycera</taxon>
        <taxon>Muscomorpha</taxon>
        <taxon>Tephritoidea</taxon>
        <taxon>Tephritidae</taxon>
        <taxon>Ceratitis</taxon>
        <taxon>Ceratitis</taxon>
    </lineage>
</organism>
<sequence>DVSGLLVWPYIIASRKSGCSNITDTDSDSDSGTSIGSNSQCGNNGSGNIVVGIPQPLLLQNKQSIWHV</sequence>
<feature type="region of interest" description="Disordered" evidence="1">
    <location>
        <begin position="21"/>
        <end position="42"/>
    </location>
</feature>
<proteinExistence type="predicted"/>
<gene>
    <name evidence="2" type="ORF">CCAP1982_LOCUS5895</name>
</gene>
<evidence type="ECO:0000313" key="3">
    <source>
        <dbReference type="Proteomes" id="UP000606786"/>
    </source>
</evidence>
<dbReference type="EMBL" id="CAJHJT010000012">
    <property type="protein sequence ID" value="CAD6997262.1"/>
    <property type="molecule type" value="Genomic_DNA"/>
</dbReference>
<comment type="caution">
    <text evidence="2">The sequence shown here is derived from an EMBL/GenBank/DDBJ whole genome shotgun (WGS) entry which is preliminary data.</text>
</comment>